<evidence type="ECO:0000313" key="4">
    <source>
        <dbReference type="Proteomes" id="UP000464657"/>
    </source>
</evidence>
<sequence>MKDKSSHKEKSKLLFLEAFDGIIQPKTVAVEEQASVYQVGYSTKNIAATIAARKAVITSFAKKTRDKDVHIQFSYSDLDAIESARSGIKFNNFKNIYDLMKLPNNKWAEIIGISERTMQSIIKERKNLDQNKSEKLLSFLTLIEYALSVLGNEKNVDEWLNYKSPSLQGKAPIDYVDTFQGINMLREHLFKIETGNLV</sequence>
<dbReference type="Proteomes" id="UP000464657">
    <property type="component" value="Chromosome"/>
</dbReference>
<proteinExistence type="predicted"/>
<organism evidence="3 4">
    <name type="scientific">Kordia antarctica</name>
    <dbReference type="NCBI Taxonomy" id="1218801"/>
    <lineage>
        <taxon>Bacteria</taxon>
        <taxon>Pseudomonadati</taxon>
        <taxon>Bacteroidota</taxon>
        <taxon>Flavobacteriia</taxon>
        <taxon>Flavobacteriales</taxon>
        <taxon>Flavobacteriaceae</taxon>
        <taxon>Kordia</taxon>
    </lineage>
</organism>
<dbReference type="RefSeq" id="WP_160130857.1">
    <property type="nucleotide sequence ID" value="NZ_CP019288.1"/>
</dbReference>
<evidence type="ECO:0000259" key="2">
    <source>
        <dbReference type="Pfam" id="PF20432"/>
    </source>
</evidence>
<evidence type="ECO:0000313" key="3">
    <source>
        <dbReference type="EMBL" id="QHI38303.1"/>
    </source>
</evidence>
<accession>A0A7L4ZNJ1</accession>
<dbReference type="InterPro" id="IPR024467">
    <property type="entry name" value="Xre/MbcA/ParS-like_toxin-bd"/>
</dbReference>
<feature type="domain" description="Antitoxin Xre/MbcA/ParS-like toxin-binding" evidence="1">
    <location>
        <begin position="148"/>
        <end position="194"/>
    </location>
</feature>
<dbReference type="Pfam" id="PF09722">
    <property type="entry name" value="Xre_MbcA_ParS_C"/>
    <property type="match status" value="1"/>
</dbReference>
<evidence type="ECO:0008006" key="5">
    <source>
        <dbReference type="Google" id="ProtNLM"/>
    </source>
</evidence>
<dbReference type="EMBL" id="CP019288">
    <property type="protein sequence ID" value="QHI38303.1"/>
    <property type="molecule type" value="Genomic_DNA"/>
</dbReference>
<protein>
    <recommendedName>
        <fullName evidence="5">Antitoxin Xre/MbcA/ParS-like toxin-binding domain-containing protein</fullName>
    </recommendedName>
</protein>
<feature type="domain" description="Antitoxin Xre-like helix-turn-helix" evidence="2">
    <location>
        <begin position="79"/>
        <end position="139"/>
    </location>
</feature>
<reference evidence="3 4" key="1">
    <citation type="journal article" date="2013" name="Int. J. Syst. Evol. Microbiol.">
        <title>Kordia antarctica sp. nov., isolated from Antarctic seawater.</title>
        <authorList>
            <person name="Baek K."/>
            <person name="Choi A."/>
            <person name="Kang I."/>
            <person name="Lee K."/>
            <person name="Cho J.C."/>
        </authorList>
    </citation>
    <scope>NUCLEOTIDE SEQUENCE [LARGE SCALE GENOMIC DNA]</scope>
    <source>
        <strain evidence="3 4">IMCC3317</strain>
    </source>
</reference>
<dbReference type="InterPro" id="IPR046847">
    <property type="entry name" value="Xre-like_HTH"/>
</dbReference>
<dbReference type="OrthoDB" id="5770459at2"/>
<dbReference type="KEGG" id="kan:IMCC3317_36940"/>
<keyword evidence="4" id="KW-1185">Reference proteome</keyword>
<dbReference type="AlphaFoldDB" id="A0A7L4ZNJ1"/>
<dbReference type="Pfam" id="PF20432">
    <property type="entry name" value="Xre-like-HTH"/>
    <property type="match status" value="1"/>
</dbReference>
<gene>
    <name evidence="3" type="ORF">IMCC3317_36940</name>
</gene>
<name>A0A7L4ZNJ1_9FLAO</name>
<evidence type="ECO:0000259" key="1">
    <source>
        <dbReference type="Pfam" id="PF09722"/>
    </source>
</evidence>
<dbReference type="GO" id="GO:0003677">
    <property type="term" value="F:DNA binding"/>
    <property type="evidence" value="ECO:0007669"/>
    <property type="project" value="InterPro"/>
</dbReference>